<protein>
    <submittedName>
        <fullName evidence="5">Aste57867_2922 protein</fullName>
    </submittedName>
</protein>
<dbReference type="PROSITE" id="PS50011">
    <property type="entry name" value="PROTEIN_KINASE_DOM"/>
    <property type="match status" value="1"/>
</dbReference>
<reference evidence="4" key="2">
    <citation type="submission" date="2019-06" db="EMBL/GenBank/DDBJ databases">
        <title>Genomics analysis of Aphanomyces spp. identifies a new class of oomycete effector associated with host adaptation.</title>
        <authorList>
            <person name="Gaulin E."/>
        </authorList>
    </citation>
    <scope>NUCLEOTIDE SEQUENCE</scope>
    <source>
        <strain evidence="4">CBS 578.67</strain>
    </source>
</reference>
<keyword evidence="1" id="KW-1133">Transmembrane helix</keyword>
<sequence length="745" mass="81318">MCARRQLALLFLLLPHIAATVWQGWSTQDVACGPQRLCNVSVPTLSTRCAGIYFDPVGWGKPDEVTCIWFPNGTVWRGMNRTRFAAEYQVTTQYIKNEIRGGIDIAAVDAWPNVADILLLNDVGLETIPADSSRDTQNLSLSARQLQLKRNKLTSFNATLSYAMQELLLQGNRLTSVDLSKSNVRELYLADNGINDTTFAAFQLPSAMKILDVSNNSMTKPPNISSLQSLEMLCLDNNVLTTLAPAAFGTTIKKLSLTNTSLTEIRAGGLPLSLRWLCLSNNNISAFYATPAEFDMLSKLINANRTTAESYDLCDSVLSTTSTNASCTGVYTTQLLFGRFPICVVPSPTQSVVSPVPRLPSTPTPSILASSSSSSSSLVWILLTGFLLAILVGLVLRRLVCRGGAAAGDAAEMPWYEENDPAYSPSVTARLHLDVRFEDAFRPFRIPASDIDRRRIVARGGFGIVYEAYWAQSSGSVHVPVALKRLLPAFVDHAASIDDFMHEIRVYATLAHPKIVQFYGIAWTTIANLSIVMELMPHGDVWTLLQAHRASSWRAPLVADTSKLAIALDVAAALVYLHGLRPDPLIHRDVKAKNVLLSASMEAKLSDFGTSRCRMDDLTMTAEIGTAAWIAPEVLKGVRYSEQADIYSFGVFLSEMDTLQMPYVDLVDLVDATVSMTRTRIALMVVSGEITPRFTADSPVRHIAAQCLSHRPEARPTAATLFDLLHSLERPGLPSAAGAVSVLSS</sequence>
<reference evidence="5 6" key="1">
    <citation type="submission" date="2019-03" db="EMBL/GenBank/DDBJ databases">
        <authorList>
            <person name="Gaulin E."/>
            <person name="Dumas B."/>
        </authorList>
    </citation>
    <scope>NUCLEOTIDE SEQUENCE [LARGE SCALE GENOMIC DNA]</scope>
    <source>
        <strain evidence="5">CBS 568.67</strain>
    </source>
</reference>
<keyword evidence="6" id="KW-1185">Reference proteome</keyword>
<evidence type="ECO:0000256" key="1">
    <source>
        <dbReference type="SAM" id="Phobius"/>
    </source>
</evidence>
<dbReference type="PROSITE" id="PS00108">
    <property type="entry name" value="PROTEIN_KINASE_ST"/>
    <property type="match status" value="1"/>
</dbReference>
<organism evidence="5 6">
    <name type="scientific">Aphanomyces stellatus</name>
    <dbReference type="NCBI Taxonomy" id="120398"/>
    <lineage>
        <taxon>Eukaryota</taxon>
        <taxon>Sar</taxon>
        <taxon>Stramenopiles</taxon>
        <taxon>Oomycota</taxon>
        <taxon>Saprolegniomycetes</taxon>
        <taxon>Saprolegniales</taxon>
        <taxon>Verrucalvaceae</taxon>
        <taxon>Aphanomyces</taxon>
    </lineage>
</organism>
<dbReference type="InterPro" id="IPR032675">
    <property type="entry name" value="LRR_dom_sf"/>
</dbReference>
<evidence type="ECO:0000256" key="2">
    <source>
        <dbReference type="SAM" id="SignalP"/>
    </source>
</evidence>
<dbReference type="InterPro" id="IPR001245">
    <property type="entry name" value="Ser-Thr/Tyr_kinase_cat_dom"/>
</dbReference>
<dbReference type="Gene3D" id="3.80.10.10">
    <property type="entry name" value="Ribonuclease Inhibitor"/>
    <property type="match status" value="1"/>
</dbReference>
<dbReference type="Proteomes" id="UP000332933">
    <property type="component" value="Unassembled WGS sequence"/>
</dbReference>
<dbReference type="EMBL" id="VJMH01000435">
    <property type="protein sequence ID" value="KAF0716279.1"/>
    <property type="molecule type" value="Genomic_DNA"/>
</dbReference>
<dbReference type="SMART" id="SM00220">
    <property type="entry name" value="S_TKc"/>
    <property type="match status" value="1"/>
</dbReference>
<feature type="signal peptide" evidence="2">
    <location>
        <begin position="1"/>
        <end position="19"/>
    </location>
</feature>
<dbReference type="PANTHER" id="PTHR44329">
    <property type="entry name" value="SERINE/THREONINE-PROTEIN KINASE TNNI3K-RELATED"/>
    <property type="match status" value="1"/>
</dbReference>
<feature type="chain" id="PRO_5033436699" evidence="2">
    <location>
        <begin position="20"/>
        <end position="745"/>
    </location>
</feature>
<dbReference type="Gene3D" id="1.10.510.10">
    <property type="entry name" value="Transferase(Phosphotransferase) domain 1"/>
    <property type="match status" value="1"/>
</dbReference>
<name>A0A485KA96_9STRA</name>
<keyword evidence="2" id="KW-0732">Signal</keyword>
<dbReference type="EMBL" id="CAADRA010000435">
    <property type="protein sequence ID" value="VFT80105.1"/>
    <property type="molecule type" value="Genomic_DNA"/>
</dbReference>
<dbReference type="AlphaFoldDB" id="A0A485KA96"/>
<dbReference type="GO" id="GO:0005524">
    <property type="term" value="F:ATP binding"/>
    <property type="evidence" value="ECO:0007669"/>
    <property type="project" value="InterPro"/>
</dbReference>
<dbReference type="GO" id="GO:0004674">
    <property type="term" value="F:protein serine/threonine kinase activity"/>
    <property type="evidence" value="ECO:0007669"/>
    <property type="project" value="TreeGrafter"/>
</dbReference>
<dbReference type="InterPro" id="IPR008271">
    <property type="entry name" value="Ser/Thr_kinase_AS"/>
</dbReference>
<evidence type="ECO:0000313" key="6">
    <source>
        <dbReference type="Proteomes" id="UP000332933"/>
    </source>
</evidence>
<evidence type="ECO:0000313" key="5">
    <source>
        <dbReference type="EMBL" id="VFT80105.1"/>
    </source>
</evidence>
<keyword evidence="1" id="KW-0812">Transmembrane</keyword>
<dbReference type="PANTHER" id="PTHR44329:SF214">
    <property type="entry name" value="PROTEIN KINASE DOMAIN-CONTAINING PROTEIN"/>
    <property type="match status" value="1"/>
</dbReference>
<evidence type="ECO:0000313" key="4">
    <source>
        <dbReference type="EMBL" id="KAF0716279.1"/>
    </source>
</evidence>
<dbReference type="OrthoDB" id="4062651at2759"/>
<keyword evidence="1" id="KW-0472">Membrane</keyword>
<feature type="transmembrane region" description="Helical" evidence="1">
    <location>
        <begin position="378"/>
        <end position="396"/>
    </location>
</feature>
<gene>
    <name evidence="5" type="primary">Aste57867_2922</name>
    <name evidence="4" type="ORF">As57867_002914</name>
    <name evidence="5" type="ORF">ASTE57867_2922</name>
</gene>
<dbReference type="InterPro" id="IPR000719">
    <property type="entry name" value="Prot_kinase_dom"/>
</dbReference>
<evidence type="ECO:0000259" key="3">
    <source>
        <dbReference type="PROSITE" id="PS50011"/>
    </source>
</evidence>
<dbReference type="InterPro" id="IPR011009">
    <property type="entry name" value="Kinase-like_dom_sf"/>
</dbReference>
<accession>A0A485KA96</accession>
<dbReference type="InterPro" id="IPR051681">
    <property type="entry name" value="Ser/Thr_Kinases-Pseudokinases"/>
</dbReference>
<proteinExistence type="predicted"/>
<dbReference type="SUPFAM" id="SSF56112">
    <property type="entry name" value="Protein kinase-like (PK-like)"/>
    <property type="match status" value="1"/>
</dbReference>
<dbReference type="Pfam" id="PF07714">
    <property type="entry name" value="PK_Tyr_Ser-Thr"/>
    <property type="match status" value="1"/>
</dbReference>
<feature type="domain" description="Protein kinase" evidence="3">
    <location>
        <begin position="451"/>
        <end position="729"/>
    </location>
</feature>
<dbReference type="SUPFAM" id="SSF52058">
    <property type="entry name" value="L domain-like"/>
    <property type="match status" value="1"/>
</dbReference>